<dbReference type="SMART" id="SM00881">
    <property type="entry name" value="CoA_binding"/>
    <property type="match status" value="1"/>
</dbReference>
<evidence type="ECO:0000259" key="1">
    <source>
        <dbReference type="SMART" id="SM00881"/>
    </source>
</evidence>
<dbReference type="OrthoDB" id="9804695at2"/>
<organism evidence="2 3">
    <name type="scientific">Magnetospirillum fulvum</name>
    <name type="common">Rhodospirillum fulvum</name>
    <dbReference type="NCBI Taxonomy" id="1082"/>
    <lineage>
        <taxon>Bacteria</taxon>
        <taxon>Pseudomonadati</taxon>
        <taxon>Pseudomonadota</taxon>
        <taxon>Alphaproteobacteria</taxon>
        <taxon>Rhodospirillales</taxon>
        <taxon>Rhodospirillaceae</taxon>
        <taxon>Magnetospirillum</taxon>
    </lineage>
</organism>
<dbReference type="AlphaFoldDB" id="A0A1H6HHB9"/>
<evidence type="ECO:0000313" key="3">
    <source>
        <dbReference type="Proteomes" id="UP000182983"/>
    </source>
</evidence>
<feature type="domain" description="CoA-binding" evidence="1">
    <location>
        <begin position="18"/>
        <end position="112"/>
    </location>
</feature>
<sequence length="151" mass="16035">MSAHSPLVYADETLRAILRSVRTIAIVGASADPTRPSHEVADFLSRQGYRIVAVNPAMAPGALGPIPVYPDLASIAHPVDMVDIFRRSEAAGAIADQAVAIGAKVVWMQLGVRDDDAAARAEAAGLRVVMDRCPKIEFRRLGGDSSWCAAE</sequence>
<keyword evidence="3" id="KW-1185">Reference proteome</keyword>
<name>A0A1H6HHB9_MAGFU</name>
<protein>
    <recommendedName>
        <fullName evidence="1">CoA-binding domain-containing protein</fullName>
    </recommendedName>
</protein>
<dbReference type="Proteomes" id="UP000182983">
    <property type="component" value="Unassembled WGS sequence"/>
</dbReference>
<dbReference type="RefSeq" id="WP_074766904.1">
    <property type="nucleotide sequence ID" value="NZ_FNWO01000005.1"/>
</dbReference>
<dbReference type="Gene3D" id="3.40.50.720">
    <property type="entry name" value="NAD(P)-binding Rossmann-like Domain"/>
    <property type="match status" value="1"/>
</dbReference>
<dbReference type="SUPFAM" id="SSF51735">
    <property type="entry name" value="NAD(P)-binding Rossmann-fold domains"/>
    <property type="match status" value="1"/>
</dbReference>
<reference evidence="3" key="1">
    <citation type="submission" date="2016-10" db="EMBL/GenBank/DDBJ databases">
        <authorList>
            <person name="Varghese N."/>
            <person name="Submissions S."/>
        </authorList>
    </citation>
    <scope>NUCLEOTIDE SEQUENCE [LARGE SCALE GENOMIC DNA]</scope>
    <source>
        <strain evidence="3">DSM 13234</strain>
    </source>
</reference>
<dbReference type="EMBL" id="FNWO01000005">
    <property type="protein sequence ID" value="SEH33490.1"/>
    <property type="molecule type" value="Genomic_DNA"/>
</dbReference>
<evidence type="ECO:0000313" key="2">
    <source>
        <dbReference type="EMBL" id="SEH33490.1"/>
    </source>
</evidence>
<dbReference type="PANTHER" id="PTHR33303">
    <property type="entry name" value="CYTOPLASMIC PROTEIN-RELATED"/>
    <property type="match status" value="1"/>
</dbReference>
<dbReference type="InterPro" id="IPR036291">
    <property type="entry name" value="NAD(P)-bd_dom_sf"/>
</dbReference>
<accession>A0A1H6HHB9</accession>
<dbReference type="PANTHER" id="PTHR33303:SF2">
    <property type="entry name" value="COA-BINDING DOMAIN-CONTAINING PROTEIN"/>
    <property type="match status" value="1"/>
</dbReference>
<dbReference type="Pfam" id="PF13380">
    <property type="entry name" value="CoA_binding_2"/>
    <property type="match status" value="1"/>
</dbReference>
<gene>
    <name evidence="2" type="ORF">SAMN04244559_01388</name>
</gene>
<proteinExistence type="predicted"/>
<dbReference type="InterPro" id="IPR003781">
    <property type="entry name" value="CoA-bd"/>
</dbReference>